<accession>A0A378NSX3</accession>
<dbReference type="InterPro" id="IPR018755">
    <property type="entry name" value="Phage_Mu_Gp48"/>
</dbReference>
<gene>
    <name evidence="1" type="ORF">NCTC10571_01626</name>
</gene>
<dbReference type="RefSeq" id="WP_181805694.1">
    <property type="nucleotide sequence ID" value="NZ_UGPP01000001.1"/>
</dbReference>
<sequence>MLYLLRRTPVKTLKHLPKFLQKDNDFKNTALICDDEHEKLRLAILDVKDQFFVETATWGLSDWERILSISVKNGATIKDRRTQILLKLQGANVVSKAFIINLVNNFLSDNSGNIVQHNKDYYFDICFNNGSLFDWEGLQEAIETYKPAHLGVKYFALQNVDSNIYVGGAVNNIEQIEIGAEEDYSIDPITAPIVIYGLSNIAEQIEIGSDNVIADTNINVDTDNVIYGLFDVVDQIEI</sequence>
<dbReference type="Pfam" id="PF10076">
    <property type="entry name" value="Phage_Mu_Gp48"/>
    <property type="match status" value="1"/>
</dbReference>
<evidence type="ECO:0000313" key="1">
    <source>
        <dbReference type="EMBL" id="STY71470.1"/>
    </source>
</evidence>
<protein>
    <submittedName>
        <fullName evidence="1">Uncharacterized protein conserved in bacteria (DUF2313)</fullName>
    </submittedName>
</protein>
<organism evidence="1 2">
    <name type="scientific">Megamonas hypermegale</name>
    <dbReference type="NCBI Taxonomy" id="158847"/>
    <lineage>
        <taxon>Bacteria</taxon>
        <taxon>Bacillati</taxon>
        <taxon>Bacillota</taxon>
        <taxon>Negativicutes</taxon>
        <taxon>Selenomonadales</taxon>
        <taxon>Selenomonadaceae</taxon>
        <taxon>Megamonas</taxon>
    </lineage>
</organism>
<dbReference type="Proteomes" id="UP000255234">
    <property type="component" value="Unassembled WGS sequence"/>
</dbReference>
<evidence type="ECO:0000313" key="2">
    <source>
        <dbReference type="Proteomes" id="UP000255234"/>
    </source>
</evidence>
<reference evidence="1 2" key="1">
    <citation type="submission" date="2018-06" db="EMBL/GenBank/DDBJ databases">
        <authorList>
            <consortium name="Pathogen Informatics"/>
            <person name="Doyle S."/>
        </authorList>
    </citation>
    <scope>NUCLEOTIDE SEQUENCE [LARGE SCALE GENOMIC DNA]</scope>
    <source>
        <strain evidence="1 2">NCTC10571</strain>
    </source>
</reference>
<dbReference type="EMBL" id="UGPP01000001">
    <property type="protein sequence ID" value="STY71470.1"/>
    <property type="molecule type" value="Genomic_DNA"/>
</dbReference>
<proteinExistence type="predicted"/>
<name>A0A378NSX3_9FIRM</name>
<dbReference type="AlphaFoldDB" id="A0A378NSX3"/>